<keyword evidence="3" id="KW-1185">Reference proteome</keyword>
<keyword evidence="1" id="KW-0472">Membrane</keyword>
<accession>A0A6I8MDN1</accession>
<dbReference type="RefSeq" id="WP_197271503.1">
    <property type="nucleotide sequence ID" value="NZ_CABWIB010000001.1"/>
</dbReference>
<reference evidence="2 3" key="1">
    <citation type="submission" date="2019-10" db="EMBL/GenBank/DDBJ databases">
        <authorList>
            <person name="Blom J."/>
        </authorList>
    </citation>
    <scope>NUCLEOTIDE SEQUENCE [LARGE SCALE GENOMIC DNA]</scope>
    <source>
        <strain evidence="2 3">ES3154-GLU</strain>
    </source>
</reference>
<organism evidence="2 3">
    <name type="scientific">Oceanivirga miroungae</name>
    <dbReference type="NCBI Taxonomy" id="1130046"/>
    <lineage>
        <taxon>Bacteria</taxon>
        <taxon>Fusobacteriati</taxon>
        <taxon>Fusobacteriota</taxon>
        <taxon>Fusobacteriia</taxon>
        <taxon>Fusobacteriales</taxon>
        <taxon>Leptotrichiaceae</taxon>
        <taxon>Oceanivirga</taxon>
    </lineage>
</organism>
<dbReference type="Proteomes" id="UP000419017">
    <property type="component" value="Unassembled WGS sequence"/>
</dbReference>
<name>A0A6I8MDN1_9FUSO</name>
<feature type="transmembrane region" description="Helical" evidence="1">
    <location>
        <begin position="46"/>
        <end position="65"/>
    </location>
</feature>
<keyword evidence="1" id="KW-0812">Transmembrane</keyword>
<sequence>MFKFLNYLISLVAKILFLILMIYLIIDPSKVKEILEVLLSNFDNNLYHIIAIVLLALYFIIYLLSMTEGLFKKKKTILSNTKNGKIEVNFKTLENIIKNFLEVKDIIKTVKVNIIPTRKTPDINIDIECYKTQNLNEKLDKIKVELEEHLEKMIGVKPKKISLKVVMISDELAIEEIQEKEFVGEN</sequence>
<evidence type="ECO:0000256" key="1">
    <source>
        <dbReference type="SAM" id="Phobius"/>
    </source>
</evidence>
<dbReference type="EMBL" id="CABWIB010000001">
    <property type="protein sequence ID" value="VWL85616.1"/>
    <property type="molecule type" value="Genomic_DNA"/>
</dbReference>
<evidence type="ECO:0000313" key="3">
    <source>
        <dbReference type="Proteomes" id="UP000419017"/>
    </source>
</evidence>
<dbReference type="NCBIfam" id="NF033218">
    <property type="entry name" value="anchor_AmaP"/>
    <property type="match status" value="1"/>
</dbReference>
<evidence type="ECO:0008006" key="4">
    <source>
        <dbReference type="Google" id="ProtNLM"/>
    </source>
</evidence>
<protein>
    <recommendedName>
        <fullName evidence="4">Alkaline shock response membrane anchor protein AmaP</fullName>
    </recommendedName>
</protein>
<feature type="transmembrane region" description="Helical" evidence="1">
    <location>
        <begin position="7"/>
        <end position="26"/>
    </location>
</feature>
<evidence type="ECO:0000313" key="2">
    <source>
        <dbReference type="EMBL" id="VWL85616.1"/>
    </source>
</evidence>
<proteinExistence type="predicted"/>
<dbReference type="AlphaFoldDB" id="A0A6I8MDN1"/>
<keyword evidence="1" id="KW-1133">Transmembrane helix</keyword>
<gene>
    <name evidence="2" type="ORF">OMES3154_00901</name>
</gene>